<proteinExistence type="predicted"/>
<gene>
    <name evidence="2" type="ORF">MG293_000464</name>
</gene>
<accession>A0AAD4UQ44</accession>
<evidence type="ECO:0000256" key="1">
    <source>
        <dbReference type="SAM" id="MobiDB-lite"/>
    </source>
</evidence>
<evidence type="ECO:0000313" key="2">
    <source>
        <dbReference type="EMBL" id="KAI4548134.1"/>
    </source>
</evidence>
<sequence>MEKNEFSLPANEDIPTEETNNKNQISNIECEEYLYLSDNELDLGDKNNDDSITDVRKRFNICFLLYIFVKCAKSLQSSLTLCSPMDRRPPGSSVQGILQVERGKGVQNGGGYKISKGKARENGIKEGPRTGVRTSASLPEITEKSMEQNSAVSAYSQMPPPYSHLILRQFLSMDFIPVLVILDPIDDYIGYLLLKVTQSCQTLCDPMESSPWNSPGQVNKLRHVVRVQQGYIKLQPTTENITHP</sequence>
<feature type="region of interest" description="Disordered" evidence="1">
    <location>
        <begin position="1"/>
        <end position="22"/>
    </location>
</feature>
<organism evidence="2 3">
    <name type="scientific">Ovis ammon polii</name>
    <dbReference type="NCBI Taxonomy" id="230172"/>
    <lineage>
        <taxon>Eukaryota</taxon>
        <taxon>Metazoa</taxon>
        <taxon>Chordata</taxon>
        <taxon>Craniata</taxon>
        <taxon>Vertebrata</taxon>
        <taxon>Euteleostomi</taxon>
        <taxon>Mammalia</taxon>
        <taxon>Eutheria</taxon>
        <taxon>Laurasiatheria</taxon>
        <taxon>Artiodactyla</taxon>
        <taxon>Ruminantia</taxon>
        <taxon>Pecora</taxon>
        <taxon>Bovidae</taxon>
        <taxon>Caprinae</taxon>
        <taxon>Ovis</taxon>
    </lineage>
</organism>
<evidence type="ECO:0000313" key="3">
    <source>
        <dbReference type="Proteomes" id="UP001214576"/>
    </source>
</evidence>
<dbReference type="AlphaFoldDB" id="A0AAD4UQ44"/>
<protein>
    <submittedName>
        <fullName evidence="2">Uncharacterized protein</fullName>
    </submittedName>
</protein>
<dbReference type="Proteomes" id="UP001214576">
    <property type="component" value="Unassembled WGS sequence"/>
</dbReference>
<keyword evidence="3" id="KW-1185">Reference proteome</keyword>
<dbReference type="EMBL" id="JAKZEL010000001">
    <property type="protein sequence ID" value="KAI4548134.1"/>
    <property type="molecule type" value="Genomic_DNA"/>
</dbReference>
<name>A0AAD4UQ44_OVIAM</name>
<comment type="caution">
    <text evidence="2">The sequence shown here is derived from an EMBL/GenBank/DDBJ whole genome shotgun (WGS) entry which is preliminary data.</text>
</comment>
<reference evidence="2" key="1">
    <citation type="submission" date="2022-03" db="EMBL/GenBank/DDBJ databases">
        <title>Genomic analyses of argali, domestic sheep and their hybrids provide insights into chromosomal evolution, heterosis and genetic basis of agronomic traits.</title>
        <authorList>
            <person name="Li M."/>
        </authorList>
    </citation>
    <scope>NUCLEOTIDE SEQUENCE</scope>
    <source>
        <strain evidence="2">CAU-MHL-2022a</strain>
        <tissue evidence="2">Skin</tissue>
    </source>
</reference>